<sequence length="163" mass="17292">MNMKKTVIALLLAVCAGTAGAADTYGYLVMWQNPADGGSAVQLKTTKENASQLEANAELEAFCRAQDTLSGVQQGQATGCKSVIPLHNTCIALAYPKAQGGLTAENVVAITSPRFKSVHQTALNQCIKKYGTQGQCGLEIAYCTSADLYGGQVRAFWNRLKSL</sequence>
<reference evidence="3 4" key="1">
    <citation type="submission" date="2014-12" db="EMBL/GenBank/DDBJ databases">
        <title>Genome sequence of Morococcus cerebrosus.</title>
        <authorList>
            <person name="Shin S.-K."/>
            <person name="Yi H."/>
        </authorList>
    </citation>
    <scope>NUCLEOTIDE SEQUENCE [LARGE SCALE GENOMIC DNA]</scope>
    <source>
        <strain evidence="3 4">CIP 81.93</strain>
    </source>
</reference>
<evidence type="ECO:0000313" key="4">
    <source>
        <dbReference type="Proteomes" id="UP000031390"/>
    </source>
</evidence>
<comment type="caution">
    <text evidence="3">The sequence shown here is derived from an EMBL/GenBank/DDBJ whole genome shotgun (WGS) entry which is preliminary data.</text>
</comment>
<keyword evidence="1" id="KW-0732">Signal</keyword>
<evidence type="ECO:0000256" key="1">
    <source>
        <dbReference type="SAM" id="SignalP"/>
    </source>
</evidence>
<evidence type="ECO:0000313" key="3">
    <source>
        <dbReference type="EMBL" id="KIC08089.1"/>
    </source>
</evidence>
<feature type="signal peptide" evidence="1">
    <location>
        <begin position="1"/>
        <end position="21"/>
    </location>
</feature>
<name>A0A0C1E7E7_9NEIS</name>
<protein>
    <recommendedName>
        <fullName evidence="2">DUF4189 domain-containing protein</fullName>
    </recommendedName>
</protein>
<dbReference type="Pfam" id="PF13827">
    <property type="entry name" value="DUF4189"/>
    <property type="match status" value="1"/>
</dbReference>
<dbReference type="PATRIC" id="fig|1056807.3.peg.1189"/>
<organism evidence="3 4">
    <name type="scientific">Morococcus cerebrosus</name>
    <dbReference type="NCBI Taxonomy" id="1056807"/>
    <lineage>
        <taxon>Bacteria</taxon>
        <taxon>Pseudomonadati</taxon>
        <taxon>Pseudomonadota</taxon>
        <taxon>Betaproteobacteria</taxon>
        <taxon>Neisseriales</taxon>
        <taxon>Neisseriaceae</taxon>
        <taxon>Morococcus</taxon>
    </lineage>
</organism>
<dbReference type="EMBL" id="JUFZ01000045">
    <property type="protein sequence ID" value="KIC08089.1"/>
    <property type="molecule type" value="Genomic_DNA"/>
</dbReference>
<accession>A0A0C1E7E7</accession>
<gene>
    <name evidence="3" type="ORF">MCC93_12340</name>
</gene>
<dbReference type="AlphaFoldDB" id="A0A0C1E7E7"/>
<feature type="chain" id="PRO_5002130576" description="DUF4189 domain-containing protein" evidence="1">
    <location>
        <begin position="22"/>
        <end position="163"/>
    </location>
</feature>
<dbReference type="InterPro" id="IPR025240">
    <property type="entry name" value="DUF4189"/>
</dbReference>
<evidence type="ECO:0000259" key="2">
    <source>
        <dbReference type="Pfam" id="PF13827"/>
    </source>
</evidence>
<proteinExistence type="predicted"/>
<dbReference type="Proteomes" id="UP000031390">
    <property type="component" value="Unassembled WGS sequence"/>
</dbReference>
<feature type="domain" description="DUF4189" evidence="2">
    <location>
        <begin position="45"/>
        <end position="143"/>
    </location>
</feature>